<dbReference type="InterPro" id="IPR013180">
    <property type="entry name" value="CTNNBL1_N"/>
</dbReference>
<feature type="compositionally biased region" description="Acidic residues" evidence="6">
    <location>
        <begin position="66"/>
        <end position="81"/>
    </location>
</feature>
<feature type="compositionally biased region" description="Polar residues" evidence="6">
    <location>
        <begin position="35"/>
        <end position="49"/>
    </location>
</feature>
<feature type="region of interest" description="Disordered" evidence="6">
    <location>
        <begin position="1"/>
        <end position="87"/>
    </location>
</feature>
<feature type="compositionally biased region" description="Basic and acidic residues" evidence="6">
    <location>
        <begin position="17"/>
        <end position="32"/>
    </location>
</feature>
<evidence type="ECO:0000256" key="4">
    <source>
        <dbReference type="ARBA" id="ARBA00023054"/>
    </source>
</evidence>
<keyword evidence="3" id="KW-0677">Repeat</keyword>
<evidence type="ECO:0000256" key="2">
    <source>
        <dbReference type="ARBA" id="ARBA00022553"/>
    </source>
</evidence>
<evidence type="ECO:0000256" key="3">
    <source>
        <dbReference type="ARBA" id="ARBA00022737"/>
    </source>
</evidence>
<dbReference type="Pfam" id="PF08216">
    <property type="entry name" value="CTNNBL"/>
    <property type="match status" value="1"/>
</dbReference>
<dbReference type="SMART" id="SM01156">
    <property type="entry name" value="DUF1716"/>
    <property type="match status" value="1"/>
</dbReference>
<sequence>MASVDDIFKSSGISGKRKLDPIRDPTQDEIYKSAKFNTSDSNRHAQINDAQDEDEDMEAGPAPPPTEDDDFGPELPPDDDEGRFFGGGITKQESEILDYVDEADGGNAPEKIDAGWLRKTALNFEKRINKNAELRAKFEDDPQKFIGSEADLDADIKGLSLLSEHPELYPEFVKTGCVASLVSLLAHENTDIAIDAIEIMGELTDEDVSAEEEQWNGLVDAMMDADLLGLLVSNFSRLNEDDESDRNGIYHALGVIENLCSRQSVAERVGEDEKLLQWLLRRIQRKEDLVTQNKQYAAEILAILSQMSTANRTQLVRLDAVDLLLQLAAPYRRRDPDKGGEEEEYMENIFACLTCLADEAAGKIKFIEAEGVELCLIMLKEGKKSKQPALRLINHAAGGNSGVEVCQKIVEAGGLKSLFTLFMKTQDHRLAEHLVEIFASMLRLLPANSAERIRTLAKFVEKDYEKITKLIKFRRDYVARLSLVEQQNDAEKAVTSADDRETAELEWLSRRIDAGLFTLQTIDTVLAWLVAEDTGASRKVKQVLAERDEKVSAIGRTLKEQLDALDTTEENQDLRDMLSTLVEFVQ</sequence>
<comment type="subcellular location">
    <subcellularLocation>
        <location evidence="1">Nucleus</location>
    </subcellularLocation>
</comment>
<comment type="caution">
    <text evidence="8">The sequence shown here is derived from an EMBL/GenBank/DDBJ whole genome shotgun (WGS) entry which is preliminary data.</text>
</comment>
<feature type="domain" description="Beta-catenin-like protein 1 N-terminal" evidence="7">
    <location>
        <begin position="92"/>
        <end position="197"/>
    </location>
</feature>
<gene>
    <name evidence="8" type="ORF">FEQUK3_LOCUS1974</name>
</gene>
<evidence type="ECO:0000256" key="1">
    <source>
        <dbReference type="ARBA" id="ARBA00004123"/>
    </source>
</evidence>
<protein>
    <recommendedName>
        <fullName evidence="7">Beta-catenin-like protein 1 N-terminal domain-containing protein</fullName>
    </recommendedName>
</protein>
<dbReference type="InterPro" id="IPR039678">
    <property type="entry name" value="CTNNBL1"/>
</dbReference>
<name>A0A8J2IFW8_FUSEQ</name>
<dbReference type="GO" id="GO:0005681">
    <property type="term" value="C:spliceosomal complex"/>
    <property type="evidence" value="ECO:0007669"/>
    <property type="project" value="TreeGrafter"/>
</dbReference>
<accession>A0A8J2IFW8</accession>
<keyword evidence="2" id="KW-0597">Phosphoprotein</keyword>
<proteinExistence type="predicted"/>
<keyword evidence="4" id="KW-0175">Coiled coil</keyword>
<dbReference type="AlphaFoldDB" id="A0A8J2IFW8"/>
<evidence type="ECO:0000256" key="5">
    <source>
        <dbReference type="ARBA" id="ARBA00023242"/>
    </source>
</evidence>
<organism evidence="8 9">
    <name type="scientific">Fusarium equiseti</name>
    <name type="common">Fusarium scirpi</name>
    <dbReference type="NCBI Taxonomy" id="61235"/>
    <lineage>
        <taxon>Eukaryota</taxon>
        <taxon>Fungi</taxon>
        <taxon>Dikarya</taxon>
        <taxon>Ascomycota</taxon>
        <taxon>Pezizomycotina</taxon>
        <taxon>Sordariomycetes</taxon>
        <taxon>Hypocreomycetidae</taxon>
        <taxon>Hypocreales</taxon>
        <taxon>Nectriaceae</taxon>
        <taxon>Fusarium</taxon>
        <taxon>Fusarium incarnatum-equiseti species complex</taxon>
    </lineage>
</organism>
<evidence type="ECO:0000313" key="9">
    <source>
        <dbReference type="Proteomes" id="UP000693738"/>
    </source>
</evidence>
<dbReference type="FunFam" id="1.25.10.10:FF:001136">
    <property type="entry name" value="Beta-catenin-like protein 1"/>
    <property type="match status" value="1"/>
</dbReference>
<dbReference type="Proteomes" id="UP000693738">
    <property type="component" value="Unassembled WGS sequence"/>
</dbReference>
<reference evidence="8" key="1">
    <citation type="submission" date="2021-05" db="EMBL/GenBank/DDBJ databases">
        <authorList>
            <person name="Khan N."/>
        </authorList>
    </citation>
    <scope>NUCLEOTIDE SEQUENCE</scope>
</reference>
<keyword evidence="5" id="KW-0539">Nucleus</keyword>
<dbReference type="PANTHER" id="PTHR14978">
    <property type="entry name" value="BETA-CATENIN-LIKE PROTEIN 1 NUCLEAR ASSOCIATED PROTEIN"/>
    <property type="match status" value="1"/>
</dbReference>
<dbReference type="PANTHER" id="PTHR14978:SF0">
    <property type="entry name" value="BETA-CATENIN-LIKE PROTEIN 1"/>
    <property type="match status" value="1"/>
</dbReference>
<dbReference type="GO" id="GO:0010467">
    <property type="term" value="P:gene expression"/>
    <property type="evidence" value="ECO:0007669"/>
    <property type="project" value="UniProtKB-ARBA"/>
</dbReference>
<evidence type="ECO:0000313" key="8">
    <source>
        <dbReference type="EMBL" id="CAG7556301.1"/>
    </source>
</evidence>
<dbReference type="EMBL" id="CAJSTJ010000088">
    <property type="protein sequence ID" value="CAG7556301.1"/>
    <property type="molecule type" value="Genomic_DNA"/>
</dbReference>
<evidence type="ECO:0000256" key="6">
    <source>
        <dbReference type="SAM" id="MobiDB-lite"/>
    </source>
</evidence>
<evidence type="ECO:0000259" key="7">
    <source>
        <dbReference type="SMART" id="SM01156"/>
    </source>
</evidence>